<gene>
    <name evidence="1" type="ORF">ANCDUO_04479</name>
</gene>
<evidence type="ECO:0000313" key="2">
    <source>
        <dbReference type="Proteomes" id="UP000054047"/>
    </source>
</evidence>
<evidence type="ECO:0000313" key="1">
    <source>
        <dbReference type="EMBL" id="KIH65199.1"/>
    </source>
</evidence>
<dbReference type="Proteomes" id="UP000054047">
    <property type="component" value="Unassembled WGS sequence"/>
</dbReference>
<accession>A0A0C2H0V0</accession>
<dbReference type="AlphaFoldDB" id="A0A0C2H0V0"/>
<organism evidence="1 2">
    <name type="scientific">Ancylostoma duodenale</name>
    <dbReference type="NCBI Taxonomy" id="51022"/>
    <lineage>
        <taxon>Eukaryota</taxon>
        <taxon>Metazoa</taxon>
        <taxon>Ecdysozoa</taxon>
        <taxon>Nematoda</taxon>
        <taxon>Chromadorea</taxon>
        <taxon>Rhabditida</taxon>
        <taxon>Rhabditina</taxon>
        <taxon>Rhabditomorpha</taxon>
        <taxon>Strongyloidea</taxon>
        <taxon>Ancylostomatidae</taxon>
        <taxon>Ancylostomatinae</taxon>
        <taxon>Ancylostoma</taxon>
    </lineage>
</organism>
<name>A0A0C2H0V0_9BILA</name>
<protein>
    <submittedName>
        <fullName evidence="1">Uncharacterized protein</fullName>
    </submittedName>
</protein>
<proteinExistence type="predicted"/>
<reference evidence="1 2" key="1">
    <citation type="submission" date="2013-12" db="EMBL/GenBank/DDBJ databases">
        <title>Draft genome of the parsitic nematode Ancylostoma duodenale.</title>
        <authorList>
            <person name="Mitreva M."/>
        </authorList>
    </citation>
    <scope>NUCLEOTIDE SEQUENCE [LARGE SCALE GENOMIC DNA]</scope>
    <source>
        <strain evidence="1 2">Zhejiang</strain>
    </source>
</reference>
<dbReference type="EMBL" id="KN727657">
    <property type="protein sequence ID" value="KIH65199.1"/>
    <property type="molecule type" value="Genomic_DNA"/>
</dbReference>
<sequence>MYSYYHLFHRRKLMMSMNLEAIKIFLMRRMIVLPAADHDRLQPSHAMLVDIPPAGAPTVRFQHRLLLCWIVEGDGGCRSCVML</sequence>
<keyword evidence="2" id="KW-1185">Reference proteome</keyword>